<evidence type="ECO:0000313" key="3">
    <source>
        <dbReference type="EMBL" id="TEA05436.1"/>
    </source>
</evidence>
<dbReference type="EMBL" id="PECK01000003">
    <property type="protein sequence ID" value="TDZ96341.1"/>
    <property type="molecule type" value="Genomic_DNA"/>
</dbReference>
<evidence type="ECO:0000313" key="2">
    <source>
        <dbReference type="EMBL" id="TDZ96341.1"/>
    </source>
</evidence>
<feature type="coiled-coil region" evidence="1">
    <location>
        <begin position="52"/>
        <end position="87"/>
    </location>
</feature>
<accession>A0A4R8SHD2</accession>
<reference evidence="4 5" key="1">
    <citation type="journal article" date="2019" name="Sci. Rep.">
        <title>Extended insight into the Mycobacterium chelonae-abscessus complex through whole genome sequencing of Mycobacterium salmoniphilum outbreak and Mycobacterium salmoniphilum-like strains.</title>
        <authorList>
            <person name="Behra P.R.K."/>
            <person name="Das S."/>
            <person name="Pettersson B.M.F."/>
            <person name="Shirreff L."/>
            <person name="DuCote T."/>
            <person name="Jacobsson K.G."/>
            <person name="Ennis D.G."/>
            <person name="Kirsebom L.A."/>
        </authorList>
    </citation>
    <scope>NUCLEOTIDE SEQUENCE [LARGE SCALE GENOMIC DNA]</scope>
    <source>
        <strain evidence="3 4">CCUG 60883</strain>
        <strain evidence="2 5">CCUG 60885</strain>
    </source>
</reference>
<organism evidence="2 5">
    <name type="scientific">Mycobacteroides salmoniphilum</name>
    <dbReference type="NCBI Taxonomy" id="404941"/>
    <lineage>
        <taxon>Bacteria</taxon>
        <taxon>Bacillati</taxon>
        <taxon>Actinomycetota</taxon>
        <taxon>Actinomycetes</taxon>
        <taxon>Mycobacteriales</taxon>
        <taxon>Mycobacteriaceae</taxon>
        <taxon>Mycobacteroides</taxon>
    </lineage>
</organism>
<evidence type="ECO:0000313" key="5">
    <source>
        <dbReference type="Proteomes" id="UP000295685"/>
    </source>
</evidence>
<dbReference type="Proteomes" id="UP000295685">
    <property type="component" value="Unassembled WGS sequence"/>
</dbReference>
<name>A0A4R8SHD2_9MYCO</name>
<evidence type="ECO:0000313" key="4">
    <source>
        <dbReference type="Proteomes" id="UP000294844"/>
    </source>
</evidence>
<dbReference type="EMBL" id="PECM01000008">
    <property type="protein sequence ID" value="TEA05436.1"/>
    <property type="molecule type" value="Genomic_DNA"/>
</dbReference>
<sequence length="192" mass="21055">MSDWVTLGVAVVGAVATVTNGFGGYRLAGRNDEAKDIRTAQREEAARSATHAERLQEQRHEWQREVLLQLQDELQKMTRETAKVLMQDLATLRDKGAVFQLPEALGGEASLDAGVAVQRLRSRVIASDLRASVGDFVAFCAHATTGAIAVRKEDPADQLAALLNDLLAQLGTRYNALVEQLGEHIRRELDRP</sequence>
<comment type="caution">
    <text evidence="2">The sequence shown here is derived from an EMBL/GenBank/DDBJ whole genome shotgun (WGS) entry which is preliminary data.</text>
</comment>
<protein>
    <submittedName>
        <fullName evidence="2">Uncharacterized protein</fullName>
    </submittedName>
</protein>
<keyword evidence="4" id="KW-1185">Reference proteome</keyword>
<dbReference type="AlphaFoldDB" id="A0A4R8SHD2"/>
<proteinExistence type="predicted"/>
<evidence type="ECO:0000256" key="1">
    <source>
        <dbReference type="SAM" id="Coils"/>
    </source>
</evidence>
<gene>
    <name evidence="3" type="ORF">CCUG60883_02742</name>
    <name evidence="2" type="ORF">CCUG60885_02485</name>
</gene>
<dbReference type="Proteomes" id="UP000294844">
    <property type="component" value="Unassembled WGS sequence"/>
</dbReference>
<dbReference type="RefSeq" id="WP_134146444.1">
    <property type="nucleotide sequence ID" value="NZ_PECK01000003.1"/>
</dbReference>
<keyword evidence="1" id="KW-0175">Coiled coil</keyword>